<dbReference type="InParanoid" id="A0A067LTG0"/>
<organism evidence="2 3">
    <name type="scientific">Botryobasidium botryosum (strain FD-172 SS1)</name>
    <dbReference type="NCBI Taxonomy" id="930990"/>
    <lineage>
        <taxon>Eukaryota</taxon>
        <taxon>Fungi</taxon>
        <taxon>Dikarya</taxon>
        <taxon>Basidiomycota</taxon>
        <taxon>Agaricomycotina</taxon>
        <taxon>Agaricomycetes</taxon>
        <taxon>Cantharellales</taxon>
        <taxon>Botryobasidiaceae</taxon>
        <taxon>Botryobasidium</taxon>
    </lineage>
</organism>
<dbReference type="HOGENOM" id="CLU_090030_0_0_1"/>
<dbReference type="AlphaFoldDB" id="A0A067LTG0"/>
<feature type="compositionally biased region" description="Pro residues" evidence="1">
    <location>
        <begin position="67"/>
        <end position="78"/>
    </location>
</feature>
<reference evidence="3" key="1">
    <citation type="journal article" date="2014" name="Proc. Natl. Acad. Sci. U.S.A.">
        <title>Extensive sampling of basidiomycete genomes demonstrates inadequacy of the white-rot/brown-rot paradigm for wood decay fungi.</title>
        <authorList>
            <person name="Riley R."/>
            <person name="Salamov A.A."/>
            <person name="Brown D.W."/>
            <person name="Nagy L.G."/>
            <person name="Floudas D."/>
            <person name="Held B.W."/>
            <person name="Levasseur A."/>
            <person name="Lombard V."/>
            <person name="Morin E."/>
            <person name="Otillar R."/>
            <person name="Lindquist E.A."/>
            <person name="Sun H."/>
            <person name="LaButti K.M."/>
            <person name="Schmutz J."/>
            <person name="Jabbour D."/>
            <person name="Luo H."/>
            <person name="Baker S.E."/>
            <person name="Pisabarro A.G."/>
            <person name="Walton J.D."/>
            <person name="Blanchette R.A."/>
            <person name="Henrissat B."/>
            <person name="Martin F."/>
            <person name="Cullen D."/>
            <person name="Hibbett D.S."/>
            <person name="Grigoriev I.V."/>
        </authorList>
    </citation>
    <scope>NUCLEOTIDE SEQUENCE [LARGE SCALE GENOMIC DNA]</scope>
    <source>
        <strain evidence="3">FD-172 SS1</strain>
    </source>
</reference>
<feature type="compositionally biased region" description="Polar residues" evidence="1">
    <location>
        <begin position="19"/>
        <end position="28"/>
    </location>
</feature>
<evidence type="ECO:0000256" key="1">
    <source>
        <dbReference type="SAM" id="MobiDB-lite"/>
    </source>
</evidence>
<keyword evidence="3" id="KW-1185">Reference proteome</keyword>
<feature type="compositionally biased region" description="Low complexity" evidence="1">
    <location>
        <begin position="123"/>
        <end position="134"/>
    </location>
</feature>
<feature type="region of interest" description="Disordered" evidence="1">
    <location>
        <begin position="1"/>
        <end position="182"/>
    </location>
</feature>
<protein>
    <submittedName>
        <fullName evidence="2">Uncharacterized protein</fullName>
    </submittedName>
</protein>
<dbReference type="STRING" id="930990.A0A067LTG0"/>
<proteinExistence type="predicted"/>
<gene>
    <name evidence="2" type="ORF">BOTBODRAFT_182492</name>
</gene>
<name>A0A067LTG0_BOTB1</name>
<sequence length="242" mass="26153">MPPASSSLPTPTPEPEVENFSTPTSARTMQPPPRELPSEISPVDELSGHLSQLGLREPSSNGSRETPPAPRPSFPGPFPYQLRRDSPPHCFLSAPAPSIPRHPITPYAHPNPWSPPPQDNAAQPPYQGTGTGPPHFQPHRRRTQPFENGFTPTPTPPPAPIAPPPPPPAPTPPPQAPGPVLNLADPAVQQALATIVQIVQQGRPAHTQEPKVPDVDTFYGNSPRKAREFIRQCEFVFMAQPS</sequence>
<dbReference type="Proteomes" id="UP000027195">
    <property type="component" value="Unassembled WGS sequence"/>
</dbReference>
<evidence type="ECO:0000313" key="3">
    <source>
        <dbReference type="Proteomes" id="UP000027195"/>
    </source>
</evidence>
<feature type="compositionally biased region" description="Pro residues" evidence="1">
    <location>
        <begin position="153"/>
        <end position="177"/>
    </location>
</feature>
<accession>A0A067LTG0</accession>
<evidence type="ECO:0000313" key="2">
    <source>
        <dbReference type="EMBL" id="KDQ05520.1"/>
    </source>
</evidence>
<dbReference type="EMBL" id="KL198287">
    <property type="protein sequence ID" value="KDQ05520.1"/>
    <property type="molecule type" value="Genomic_DNA"/>
</dbReference>